<proteinExistence type="predicted"/>
<evidence type="ECO:0000256" key="3">
    <source>
        <dbReference type="SAM" id="MobiDB-lite"/>
    </source>
</evidence>
<dbReference type="Proteomes" id="UP000050795">
    <property type="component" value="Unassembled WGS sequence"/>
</dbReference>
<dbReference type="WBParaSite" id="TREG1_1380.1">
    <property type="protein sequence ID" value="TREG1_1380.1"/>
    <property type="gene ID" value="TREG1_1380"/>
</dbReference>
<keyword evidence="2" id="KW-0963">Cytoplasm</keyword>
<feature type="compositionally biased region" description="Polar residues" evidence="3">
    <location>
        <begin position="224"/>
        <end position="262"/>
    </location>
</feature>
<sequence>MEFPEEDPDLLNEETFDCAEIGDWEGEHELFVQNLNEDPQRSPAADELPKFWKDSDDLSFLWQSDSLSCGTAPGDDGGEGAVDVEETLKKLVLDEAFEDPAILDISRKVSYPKFNEKSFQNLRNAPAYPTASTNIFDGSRDIWSIDSCNDTGLTPESSSLSDSSSKSIASIIQSLTACAPSNSSEAFAQNNLLHMPSAESQTVGLAATEGTKLSQSSFLTANFPGSQHSSKSSTITGSQTYHPQANQNRSAYRTEMATNSASPEVLKGQSPHDPSVLLTLLTLRSLFSFMPTSQLSHSQIQSLFNLVLMSNQRLLQNPRPAFVVPSNQRNPLLISPEVSGPLGSNMQSNISPYLLRFPVHSVNVDSKQPVCQPSPVVSSKQPAVSVGVIGEATSVKDVDPNRGSWMTDYESIGVLLIQLRPLMVSNPYVQDYYFACRWLRNMNAIRAKQIANESLNDSQSPYQKSLRYKLVIPFSSVNIIQSPDQTVEENNNTVEKSHENNEPPNPDSSNALGRPTRSNVHRPRVVAELSLVSALTNGPEQATEKSSNDKLNDSGSDLNQSTASSSSVVSSRRRRLLLAQIERMFSILLILDEVALSLERVVVQNDTRARLLDYRRELVDQLVSELFKLPGKTSKEICETLPKNKLLHLTESVFTIHKGMRLWSLTLQYLPNNVKEDFLAEFINDFIHLLKLWPTTLDEAAAIFYPSLREVIYQMRNINDFLQLCFPDALGSINAIADNSELTIPISDNLKCLLACKLGLSLIFCLLDACARASNPTDPSHFIQFGAYFSYMNSFVDLSNQTDDDRPRVMESFPHLASILMLYIKPSRYHYVVTDEHLNVFCELAKGTTKLLPNDNNNNNIERNNLLSTNSIMSSRTSDFHPYTMNNNNNSANLNSYNQQHKIIENDPPKTAVGANYSPIPIKYLFNVIKALVEGGTRHVRAPST</sequence>
<evidence type="ECO:0000313" key="4">
    <source>
        <dbReference type="Proteomes" id="UP000050795"/>
    </source>
</evidence>
<name>A0AA85J8L9_TRIRE</name>
<feature type="compositionally biased region" description="Polar residues" evidence="3">
    <location>
        <begin position="553"/>
        <end position="563"/>
    </location>
</feature>
<evidence type="ECO:0000256" key="1">
    <source>
        <dbReference type="ARBA" id="ARBA00004201"/>
    </source>
</evidence>
<comment type="subcellular location">
    <subcellularLocation>
        <location evidence="1">Cytoplasm</location>
        <location evidence="1">P-body</location>
    </subcellularLocation>
</comment>
<organism evidence="4 5">
    <name type="scientific">Trichobilharzia regenti</name>
    <name type="common">Nasal bird schistosome</name>
    <dbReference type="NCBI Taxonomy" id="157069"/>
    <lineage>
        <taxon>Eukaryota</taxon>
        <taxon>Metazoa</taxon>
        <taxon>Spiralia</taxon>
        <taxon>Lophotrochozoa</taxon>
        <taxon>Platyhelminthes</taxon>
        <taxon>Trematoda</taxon>
        <taxon>Digenea</taxon>
        <taxon>Strigeidida</taxon>
        <taxon>Schistosomatoidea</taxon>
        <taxon>Schistosomatidae</taxon>
        <taxon>Trichobilharzia</taxon>
    </lineage>
</organism>
<feature type="compositionally biased region" description="Polar residues" evidence="3">
    <location>
        <begin position="482"/>
        <end position="494"/>
    </location>
</feature>
<reference evidence="4" key="1">
    <citation type="submission" date="2022-06" db="EMBL/GenBank/DDBJ databases">
        <authorList>
            <person name="Berger JAMES D."/>
            <person name="Berger JAMES D."/>
        </authorList>
    </citation>
    <scope>NUCLEOTIDE SEQUENCE [LARGE SCALE GENOMIC DNA]</scope>
</reference>
<feature type="region of interest" description="Disordered" evidence="3">
    <location>
        <begin position="224"/>
        <end position="270"/>
    </location>
</feature>
<dbReference type="AlphaFoldDB" id="A0AA85J8L9"/>
<evidence type="ECO:0000256" key="2">
    <source>
        <dbReference type="ARBA" id="ARBA00022490"/>
    </source>
</evidence>
<dbReference type="GO" id="GO:0000290">
    <property type="term" value="P:deadenylation-dependent decapping of nuclear-transcribed mRNA"/>
    <property type="evidence" value="ECO:0007669"/>
    <property type="project" value="InterPro"/>
</dbReference>
<dbReference type="GO" id="GO:0000932">
    <property type="term" value="C:P-body"/>
    <property type="evidence" value="ECO:0007669"/>
    <property type="project" value="UniProtKB-SubCell"/>
</dbReference>
<feature type="region of interest" description="Disordered" evidence="3">
    <location>
        <begin position="535"/>
        <end position="566"/>
    </location>
</feature>
<dbReference type="InterPro" id="IPR039900">
    <property type="entry name" value="Pat1-like"/>
</dbReference>
<reference evidence="5" key="2">
    <citation type="submission" date="2023-11" db="UniProtKB">
        <authorList>
            <consortium name="WormBaseParasite"/>
        </authorList>
    </citation>
    <scope>IDENTIFICATION</scope>
</reference>
<dbReference type="GO" id="GO:0033962">
    <property type="term" value="P:P-body assembly"/>
    <property type="evidence" value="ECO:0007669"/>
    <property type="project" value="TreeGrafter"/>
</dbReference>
<feature type="compositionally biased region" description="Basic and acidic residues" evidence="3">
    <location>
        <begin position="542"/>
        <end position="552"/>
    </location>
</feature>
<feature type="region of interest" description="Disordered" evidence="3">
    <location>
        <begin position="482"/>
        <end position="519"/>
    </location>
</feature>
<evidence type="ECO:0000313" key="5">
    <source>
        <dbReference type="WBParaSite" id="TREG1_1380.1"/>
    </source>
</evidence>
<accession>A0AA85J8L9</accession>
<protein>
    <submittedName>
        <fullName evidence="5">Uncharacterized protein</fullName>
    </submittedName>
</protein>
<keyword evidence="4" id="KW-1185">Reference proteome</keyword>
<dbReference type="PANTHER" id="PTHR21551:SF0">
    <property type="entry name" value="PROTEIN ASSOCIATED WITH TOPO II RELATED-1, ISOFORM A"/>
    <property type="match status" value="1"/>
</dbReference>
<dbReference type="PANTHER" id="PTHR21551">
    <property type="entry name" value="TOPOISOMERASE II-ASSOCIATED PROTEIN PAT1"/>
    <property type="match status" value="1"/>
</dbReference>
<dbReference type="GO" id="GO:0003723">
    <property type="term" value="F:RNA binding"/>
    <property type="evidence" value="ECO:0007669"/>
    <property type="project" value="TreeGrafter"/>
</dbReference>